<evidence type="ECO:0008006" key="4">
    <source>
        <dbReference type="Google" id="ProtNLM"/>
    </source>
</evidence>
<dbReference type="PROSITE" id="PS51257">
    <property type="entry name" value="PROKAR_LIPOPROTEIN"/>
    <property type="match status" value="1"/>
</dbReference>
<dbReference type="EMBL" id="JAILSO010000105">
    <property type="protein sequence ID" value="MDE1480204.1"/>
    <property type="molecule type" value="Genomic_DNA"/>
</dbReference>
<evidence type="ECO:0000313" key="2">
    <source>
        <dbReference type="EMBL" id="MDE1480204.1"/>
    </source>
</evidence>
<accession>A0AAJ1N0V2</accession>
<proteinExistence type="predicted"/>
<sequence>MKKILFAATLALSSLVLSGCVMPQPPTQAEMASANYGELPANYEALIQNFLYSNLKDPYTAQYRFLKPFKGYAQNGAWVQSKESIKYGWIIPFYLNAKNSYGAYIGEKKYFFIYSNGRLYDVTLYTGFNGIHPAPNQ</sequence>
<protein>
    <recommendedName>
        <fullName evidence="4">Lipoprotein</fullName>
    </recommendedName>
</protein>
<gene>
    <name evidence="2" type="ORF">KKJ01_18770</name>
</gene>
<dbReference type="AlphaFoldDB" id="A0AAJ1N0V2"/>
<organism evidence="2 3">
    <name type="scientific">Xenorhabdus bovienii</name>
    <name type="common">Xenorhabdus nematophila subsp. bovienii</name>
    <dbReference type="NCBI Taxonomy" id="40576"/>
    <lineage>
        <taxon>Bacteria</taxon>
        <taxon>Pseudomonadati</taxon>
        <taxon>Pseudomonadota</taxon>
        <taxon>Gammaproteobacteria</taxon>
        <taxon>Enterobacterales</taxon>
        <taxon>Morganellaceae</taxon>
        <taxon>Xenorhabdus</taxon>
    </lineage>
</organism>
<dbReference type="Proteomes" id="UP001222434">
    <property type="component" value="Unassembled WGS sequence"/>
</dbReference>
<comment type="caution">
    <text evidence="2">The sequence shown here is derived from an EMBL/GenBank/DDBJ whole genome shotgun (WGS) entry which is preliminary data.</text>
</comment>
<evidence type="ECO:0000256" key="1">
    <source>
        <dbReference type="SAM" id="SignalP"/>
    </source>
</evidence>
<name>A0AAJ1N0V2_XENBV</name>
<evidence type="ECO:0000313" key="3">
    <source>
        <dbReference type="Proteomes" id="UP001222434"/>
    </source>
</evidence>
<feature type="signal peptide" evidence="1">
    <location>
        <begin position="1"/>
        <end position="23"/>
    </location>
</feature>
<keyword evidence="1" id="KW-0732">Signal</keyword>
<reference evidence="2" key="2">
    <citation type="journal article" date="2022" name="J. Evol. Biol.">
        <title>Pre- and post-association barriers to host switching in sympatric mutualists.</title>
        <authorList>
            <person name="Dinges Z.M."/>
            <person name="Phillips R.K."/>
            <person name="Lively C.M."/>
            <person name="Bashey F."/>
        </authorList>
    </citation>
    <scope>NUCLEOTIDE SEQUENCE</scope>
    <source>
        <strain evidence="2">MC_266_E_2016</strain>
    </source>
</reference>
<feature type="chain" id="PRO_5042575448" description="Lipoprotein" evidence="1">
    <location>
        <begin position="24"/>
        <end position="137"/>
    </location>
</feature>
<reference evidence="2" key="1">
    <citation type="submission" date="2021-08" db="EMBL/GenBank/DDBJ databases">
        <authorList>
            <person name="Papudeshi B."/>
            <person name="Bashey-Visser F."/>
        </authorList>
    </citation>
    <scope>NUCLEOTIDE SEQUENCE</scope>
    <source>
        <strain evidence="2">MC_266_E_2016</strain>
    </source>
</reference>
<dbReference type="RefSeq" id="WP_273553723.1">
    <property type="nucleotide sequence ID" value="NZ_JAILSO010000105.1"/>
</dbReference>